<proteinExistence type="predicted"/>
<feature type="compositionally biased region" description="Low complexity" evidence="1">
    <location>
        <begin position="724"/>
        <end position="734"/>
    </location>
</feature>
<feature type="region of interest" description="Disordered" evidence="1">
    <location>
        <begin position="657"/>
        <end position="1152"/>
    </location>
</feature>
<feature type="compositionally biased region" description="Polar residues" evidence="1">
    <location>
        <begin position="126"/>
        <end position="149"/>
    </location>
</feature>
<dbReference type="Pfam" id="PF25480">
    <property type="entry name" value="DUF7904"/>
    <property type="match status" value="1"/>
</dbReference>
<feature type="compositionally biased region" description="Basic and acidic residues" evidence="1">
    <location>
        <begin position="566"/>
        <end position="581"/>
    </location>
</feature>
<dbReference type="InterPro" id="IPR007122">
    <property type="entry name" value="Villin/Gelsolin"/>
</dbReference>
<name>A0ABR3X6S8_9PEZI</name>
<sequence length="1557" mass="167720">MSDEVSNFLRSVEQLNHGRHEEEEARSKELEEKLLQQRKERQARREERARSISPQKSSPANTPPPSARHRESTSQPTEASSPIPGLSARLQNQVGAAPPLSADAMDLPSPRSVSPTKETILDLEPNRSSATYNSPPSSGVPTRTPTLSWQRRPPSQGPDRPRSRPLSMVAAENAAARSNTPPAEAASPSQAPSRDQISQALASKDPAWFRQTADRGATSAAYRKNQVEDEDTVDVVASRSQLPGMSRTTSTEPDKEPARERPISQASSSRLGSPLLTTDALKLGPPADIQATRDGTSSGQTSPTRPASPTKGMGGFVQSAMMKRTDSVKRWSVTTPGLQRGNTSSNRNSIDGKNGATSPGPEPVSRPVSRSRDSTSRPTSSHAKDLASTASDAVSPEDDMPESSKLETPVDNTPPTSPSKTMDPRRWSPTKGSWLDAALNKPESPKPKPAAPPSNQPAWMVELNRAKAERAKNSSVDLGRAGGTVKKHDVKTGGLVRPAPPGTAVKPPNLAGLPSPSLGVDKPLTPGLRTSMTRSDSITRISPASETPGAGAEELGRRPSVISPIARDKPETPPPQKDFRAGLRPRGTTIGKDSDKEPTNELANVFGQLRKTKTKNYVAPDLLKDNITRGKSALNVTGGPRPYEKKDEFKDAILKKKADFRQAKDEGRGVATNDKSPEEKVIPEGLARRATITRSGGSIPYMSHSRDPSTAKSPSETSAKPFQSSRSSVVSVTSPRDSNVDIAPVNAENKEETTSPSKPEVSTPGRLQNKFGDSGNTLANRFNPALAGLLARGPPGVGGPATNPPGTSSGSGASTRSEPGPGPKLEHMTKGRARGPRRKAPTSASQPVGAGESQPATTPDAAATREEAIIPQAATIPEAVSAPGTETAPEVSPQTEEHLEKETKAASPSRPLPVQEPELEATTSQKSSIKSPVFSPIEHHNVKTAPDSTRNSGVISLVDSSKRKLAEQRPMSAGTRIALVDSSQARMTSPVSPKKIHEQVSAFALKTQAVEEKKDDVQPPSPRKLNMKRMSKFLDEAGPQSPKSEPEPTRSPSPLKKTFGGPTSPRKLPIEPEKTDTQPAVPVSNGAPLYSVPVTPKKPQPQADKPVPEPLNLRPRSPTKTHATRELPATSSTPAYASPSGSPTRSPSKSAGDVSAMIRGFFGKERPERTYHVDAAELLMNRPKGGSRVQTHKAQLFQVTEQGKKIPVPAHYERVLFEREMYICSHTFTDESRKRISEVYFWAGDEVAPSAVEDAHVFVNREARSMGGTLIRMRQGKETAEFIQALGGIVITRRGSSNKYDSLASNMLCGRQYMGQIVFDEVDLSSSSLCSGFPYLITQQGKCYLWKGKGAGIDELSCARLIGMDLALMGELIEMDEGQEPESFWGFFGGERKPSLSSADHWRLKPSYEKYCGRLFCSDSAAQSQITEINPFSQLDLSSDRIYVLDAFFEMYVIVGRETQAQYGSFRNALDFAQEYAILAAGMEDRPFVPVSTVVMEGIPRDLRSCFRKWRDDLSPTKMLPPSSGGGSTGGRSSPLKRARSLRIIPLVQALQVLGNE</sequence>
<feature type="compositionally biased region" description="Basic and acidic residues" evidence="1">
    <location>
        <begin position="895"/>
        <end position="904"/>
    </location>
</feature>
<feature type="compositionally biased region" description="Low complexity" evidence="1">
    <location>
        <begin position="1128"/>
        <end position="1144"/>
    </location>
</feature>
<organism evidence="4 5">
    <name type="scientific">Diaporthe australafricana</name>
    <dbReference type="NCBI Taxonomy" id="127596"/>
    <lineage>
        <taxon>Eukaryota</taxon>
        <taxon>Fungi</taxon>
        <taxon>Dikarya</taxon>
        <taxon>Ascomycota</taxon>
        <taxon>Pezizomycotina</taxon>
        <taxon>Sordariomycetes</taxon>
        <taxon>Sordariomycetidae</taxon>
        <taxon>Diaporthales</taxon>
        <taxon>Diaporthaceae</taxon>
        <taxon>Diaporthe</taxon>
    </lineage>
</organism>
<feature type="compositionally biased region" description="Polar residues" evidence="1">
    <location>
        <begin position="528"/>
        <end position="545"/>
    </location>
</feature>
<evidence type="ECO:0000313" key="5">
    <source>
        <dbReference type="Proteomes" id="UP001583177"/>
    </source>
</evidence>
<feature type="region of interest" description="Disordered" evidence="1">
    <location>
        <begin position="1514"/>
        <end position="1536"/>
    </location>
</feature>
<feature type="compositionally biased region" description="Basic and acidic residues" evidence="1">
    <location>
        <begin position="252"/>
        <end position="262"/>
    </location>
</feature>
<dbReference type="InterPro" id="IPR029006">
    <property type="entry name" value="ADF-H/Gelsolin-like_dom_sf"/>
</dbReference>
<feature type="domain" description="DUF4045" evidence="2">
    <location>
        <begin position="2"/>
        <end position="660"/>
    </location>
</feature>
<gene>
    <name evidence="4" type="ORF">Daus18300_004754</name>
</gene>
<feature type="compositionally biased region" description="Polar residues" evidence="1">
    <location>
        <begin position="921"/>
        <end position="930"/>
    </location>
</feature>
<feature type="compositionally biased region" description="Polar residues" evidence="1">
    <location>
        <begin position="981"/>
        <end position="991"/>
    </location>
</feature>
<feature type="compositionally biased region" description="Polar residues" evidence="1">
    <location>
        <begin position="293"/>
        <end position="307"/>
    </location>
</feature>
<feature type="compositionally biased region" description="Polar residues" evidence="1">
    <location>
        <begin position="710"/>
        <end position="723"/>
    </location>
</feature>
<dbReference type="InterPro" id="IPR025118">
    <property type="entry name" value="DUF4045"/>
</dbReference>
<dbReference type="SUPFAM" id="SSF55753">
    <property type="entry name" value="Actin depolymerizing proteins"/>
    <property type="match status" value="3"/>
</dbReference>
<feature type="compositionally biased region" description="Polar residues" evidence="1">
    <location>
        <begin position="238"/>
        <end position="251"/>
    </location>
</feature>
<accession>A0ABR3X6S8</accession>
<dbReference type="PRINTS" id="PR00597">
    <property type="entry name" value="GELSOLIN"/>
</dbReference>
<feature type="domain" description="DUF7904" evidence="3">
    <location>
        <begin position="1195"/>
        <end position="1294"/>
    </location>
</feature>
<evidence type="ECO:0000259" key="2">
    <source>
        <dbReference type="Pfam" id="PF13254"/>
    </source>
</evidence>
<dbReference type="SMART" id="SM00262">
    <property type="entry name" value="GEL"/>
    <property type="match status" value="3"/>
</dbReference>
<feature type="compositionally biased region" description="Basic and acidic residues" evidence="1">
    <location>
        <begin position="657"/>
        <end position="668"/>
    </location>
</feature>
<evidence type="ECO:0000313" key="4">
    <source>
        <dbReference type="EMBL" id="KAL1871387.1"/>
    </source>
</evidence>
<dbReference type="InterPro" id="IPR057226">
    <property type="entry name" value="DUF7904"/>
</dbReference>
<feature type="compositionally biased region" description="Basic residues" evidence="1">
    <location>
        <begin position="830"/>
        <end position="840"/>
    </location>
</feature>
<dbReference type="PANTHER" id="PTHR11977">
    <property type="entry name" value="VILLIN"/>
    <property type="match status" value="1"/>
</dbReference>
<feature type="compositionally biased region" description="Polar residues" evidence="1">
    <location>
        <begin position="332"/>
        <end position="357"/>
    </location>
</feature>
<dbReference type="EMBL" id="JAWRVE010000033">
    <property type="protein sequence ID" value="KAL1871387.1"/>
    <property type="molecule type" value="Genomic_DNA"/>
</dbReference>
<feature type="compositionally biased region" description="Low complexity" evidence="1">
    <location>
        <begin position="800"/>
        <end position="817"/>
    </location>
</feature>
<evidence type="ECO:0000256" key="1">
    <source>
        <dbReference type="SAM" id="MobiDB-lite"/>
    </source>
</evidence>
<feature type="compositionally biased region" description="Basic and acidic residues" evidence="1">
    <location>
        <begin position="16"/>
        <end position="50"/>
    </location>
</feature>
<keyword evidence="5" id="KW-1185">Reference proteome</keyword>
<reference evidence="4 5" key="1">
    <citation type="journal article" date="2024" name="IMA Fungus">
        <title>IMA Genome - F19 : A genome assembly and annotation guide to empower mycologists, including annotated draft genome sequences of Ceratocystis pirilliformis, Diaporthe australafricana, Fusarium ophioides, Paecilomyces lecythidis, and Sporothrix stenoceras.</title>
        <authorList>
            <person name="Aylward J."/>
            <person name="Wilson A.M."/>
            <person name="Visagie C.M."/>
            <person name="Spraker J."/>
            <person name="Barnes I."/>
            <person name="Buitendag C."/>
            <person name="Ceriani C."/>
            <person name="Del Mar Angel L."/>
            <person name="du Plessis D."/>
            <person name="Fuchs T."/>
            <person name="Gasser K."/>
            <person name="Kramer D."/>
            <person name="Li W."/>
            <person name="Munsamy K."/>
            <person name="Piso A."/>
            <person name="Price J.L."/>
            <person name="Sonnekus B."/>
            <person name="Thomas C."/>
            <person name="van der Nest A."/>
            <person name="van Dijk A."/>
            <person name="van Heerden A."/>
            <person name="van Vuuren N."/>
            <person name="Yilmaz N."/>
            <person name="Duong T.A."/>
            <person name="van der Merwe N.A."/>
            <person name="Wingfield M.J."/>
            <person name="Wingfield B.D."/>
        </authorList>
    </citation>
    <scope>NUCLEOTIDE SEQUENCE [LARGE SCALE GENOMIC DNA]</scope>
    <source>
        <strain evidence="4 5">CMW 18300</strain>
    </source>
</reference>
<evidence type="ECO:0008006" key="6">
    <source>
        <dbReference type="Google" id="ProtNLM"/>
    </source>
</evidence>
<evidence type="ECO:0000259" key="3">
    <source>
        <dbReference type="Pfam" id="PF25480"/>
    </source>
</evidence>
<dbReference type="Pfam" id="PF13254">
    <property type="entry name" value="DUF4045"/>
    <property type="match status" value="1"/>
</dbReference>
<dbReference type="PANTHER" id="PTHR11977:SF133">
    <property type="entry name" value="DUF4045 DOMAIN-CONTAINING PROTEIN"/>
    <property type="match status" value="1"/>
</dbReference>
<feature type="compositionally biased region" description="Low complexity" evidence="1">
    <location>
        <begin position="181"/>
        <end position="193"/>
    </location>
</feature>
<dbReference type="Gene3D" id="3.40.20.10">
    <property type="entry name" value="Severin"/>
    <property type="match status" value="3"/>
</dbReference>
<comment type="caution">
    <text evidence="4">The sequence shown here is derived from an EMBL/GenBank/DDBJ whole genome shotgun (WGS) entry which is preliminary data.</text>
</comment>
<protein>
    <recommendedName>
        <fullName evidence="6">Gelsolin</fullName>
    </recommendedName>
</protein>
<dbReference type="Proteomes" id="UP001583177">
    <property type="component" value="Unassembled WGS sequence"/>
</dbReference>
<feature type="compositionally biased region" description="Polar residues" evidence="1">
    <location>
        <begin position="410"/>
        <end position="420"/>
    </location>
</feature>
<feature type="region of interest" description="Disordered" evidence="1">
    <location>
        <begin position="1"/>
        <end position="600"/>
    </location>
</feature>